<dbReference type="InterPro" id="IPR019198">
    <property type="entry name" value="Beta_propeller_containing"/>
</dbReference>
<sequence length="648" mass="70450">MAVSRAAITNVLASAIAITVIGTGCNDSGETLPGATPPPLQTPQAISGQLEQKPGPSAALFIKNGVYFSYEQYLANPTPVDATAGEVPSTYSETTTQVEGIDELDRIEFDGTHFFVAQNITSLSDTDASQVVIYRREADNRLVNTATLPLSQPDSTLSGIYLHADEEAAILAAVTQQHQYFIQPLAVSAQVVSDTASYFSVDVFDVSDKRNVSQPTNIEVDGNLWASRRIDDAVYFVSDYIPPVPELSTDSSPAAQRARYNQILDMADTSFLPEVKVNGVAQRVLALDNCYLPANATEQDGYARIVQILKLDLSAPASLQATCVVGYVSSFHMGHEALYLTAGGTTDTTIHKFNLSDSPRYVATGQVAGIAGTHSAHSQLRMSERDGVFRILATLTEPQNTHHLYTLEQQGEELVVVGELPNSTYPTPIGKPGEQVYAVRYVKDKAYVVTFETIDPLYVLDLADPADPRMLGELEIPGYSSYLHPFGDDLLLGVGQQVEWQSPGSGGDAGDQLVPVSSLKVSLFDVRDPANPLEIDQYTAEYSYTPVEFDYRTLSVLEGSTHTLFGMPVVNWGTGASDSQLLVLNVAHGEQRPFMEVANTVIPTAATSHYRVWDNRSVLTDTGVYYLHGNELYYQSYGDSEQTLGPFH</sequence>
<evidence type="ECO:0000256" key="1">
    <source>
        <dbReference type="SAM" id="MobiDB-lite"/>
    </source>
</evidence>
<proteinExistence type="predicted"/>
<protein>
    <submittedName>
        <fullName evidence="2">Beta-propeller domain-containing protein</fullName>
    </submittedName>
</protein>
<evidence type="ECO:0000313" key="2">
    <source>
        <dbReference type="EMBL" id="MCU7555353.1"/>
    </source>
</evidence>
<name>A0ABT2VR33_9ALTE</name>
<dbReference type="EMBL" id="JAOTJC010000011">
    <property type="protein sequence ID" value="MCU7555353.1"/>
    <property type="molecule type" value="Genomic_DNA"/>
</dbReference>
<dbReference type="PROSITE" id="PS51257">
    <property type="entry name" value="PROKAR_LIPOPROTEIN"/>
    <property type="match status" value="1"/>
</dbReference>
<keyword evidence="3" id="KW-1185">Reference proteome</keyword>
<dbReference type="Pfam" id="PF09826">
    <property type="entry name" value="Beta_propel"/>
    <property type="match status" value="1"/>
</dbReference>
<dbReference type="RefSeq" id="WP_262994951.1">
    <property type="nucleotide sequence ID" value="NZ_JAOTJC010000011.1"/>
</dbReference>
<organism evidence="2 3">
    <name type="scientific">Alteromonas salexigens</name>
    <dbReference type="NCBI Taxonomy" id="2982530"/>
    <lineage>
        <taxon>Bacteria</taxon>
        <taxon>Pseudomonadati</taxon>
        <taxon>Pseudomonadota</taxon>
        <taxon>Gammaproteobacteria</taxon>
        <taxon>Alteromonadales</taxon>
        <taxon>Alteromonadaceae</taxon>
        <taxon>Alteromonas/Salinimonas group</taxon>
        <taxon>Alteromonas</taxon>
    </lineage>
</organism>
<reference evidence="3" key="1">
    <citation type="submission" date="2023-07" db="EMBL/GenBank/DDBJ databases">
        <title>Study on multiphase classification of strain Alteromonas salexigens isolated from the Yellow Sea.</title>
        <authorList>
            <person name="Sun L."/>
        </authorList>
    </citation>
    <scope>NUCLEOTIDE SEQUENCE [LARGE SCALE GENOMIC DNA]</scope>
    <source>
        <strain evidence="3">ASW11-19</strain>
    </source>
</reference>
<gene>
    <name evidence="2" type="ORF">OCL06_12220</name>
</gene>
<dbReference type="Proteomes" id="UP001209257">
    <property type="component" value="Unassembled WGS sequence"/>
</dbReference>
<accession>A0ABT2VR33</accession>
<evidence type="ECO:0000313" key="3">
    <source>
        <dbReference type="Proteomes" id="UP001209257"/>
    </source>
</evidence>
<comment type="caution">
    <text evidence="2">The sequence shown here is derived from an EMBL/GenBank/DDBJ whole genome shotgun (WGS) entry which is preliminary data.</text>
</comment>
<feature type="region of interest" description="Disordered" evidence="1">
    <location>
        <begin position="29"/>
        <end position="52"/>
    </location>
</feature>